<evidence type="ECO:0000256" key="8">
    <source>
        <dbReference type="ARBA" id="ARBA00023270"/>
    </source>
</evidence>
<organism evidence="11 12">
    <name type="scientific">Oryctes borbonicus</name>
    <dbReference type="NCBI Taxonomy" id="1629725"/>
    <lineage>
        <taxon>Eukaryota</taxon>
        <taxon>Metazoa</taxon>
        <taxon>Ecdysozoa</taxon>
        <taxon>Arthropoda</taxon>
        <taxon>Hexapoda</taxon>
        <taxon>Insecta</taxon>
        <taxon>Pterygota</taxon>
        <taxon>Neoptera</taxon>
        <taxon>Endopterygota</taxon>
        <taxon>Coleoptera</taxon>
        <taxon>Polyphaga</taxon>
        <taxon>Scarabaeiformia</taxon>
        <taxon>Scarabaeidae</taxon>
        <taxon>Dynastinae</taxon>
        <taxon>Oryctes</taxon>
    </lineage>
</organism>
<name>A0A0T6ATU8_9SCAR</name>
<comment type="caution">
    <text evidence="11">The sequence shown here is derived from an EMBL/GenBank/DDBJ whole genome shotgun (WGS) entry which is preliminary data.</text>
</comment>
<comment type="subcellular location">
    <subcellularLocation>
        <location evidence="1">Cytoplasm</location>
    </subcellularLocation>
</comment>
<keyword evidence="7" id="KW-0456">Lyase</keyword>
<dbReference type="PANTHER" id="PTHR12128">
    <property type="entry name" value="DIHYDRODIPICOLINATE SYNTHASE"/>
    <property type="match status" value="1"/>
</dbReference>
<dbReference type="PANTHER" id="PTHR12128:SF21">
    <property type="entry name" value="N-ACETYLNEURAMINATE LYASE"/>
    <property type="match status" value="1"/>
</dbReference>
<dbReference type="SMART" id="SM01130">
    <property type="entry name" value="DHDPS"/>
    <property type="match status" value="1"/>
</dbReference>
<evidence type="ECO:0000256" key="4">
    <source>
        <dbReference type="ARBA" id="ARBA00011881"/>
    </source>
</evidence>
<reference evidence="11 12" key="1">
    <citation type="submission" date="2015-09" db="EMBL/GenBank/DDBJ databases">
        <title>Draft genome of the scarab beetle Oryctes borbonicus.</title>
        <authorList>
            <person name="Meyer J.M."/>
            <person name="Markov G.V."/>
            <person name="Baskaran P."/>
            <person name="Herrmann M."/>
            <person name="Sommer R.J."/>
            <person name="Roedelsperger C."/>
        </authorList>
    </citation>
    <scope>NUCLEOTIDE SEQUENCE [LARGE SCALE GENOMIC DNA]</scope>
    <source>
        <strain evidence="11">OB123</strain>
        <tissue evidence="11">Whole animal</tissue>
    </source>
</reference>
<comment type="similarity">
    <text evidence="3">Belongs to the DapA family. NanA subfamily.</text>
</comment>
<evidence type="ECO:0000256" key="9">
    <source>
        <dbReference type="ARBA" id="ARBA00023277"/>
    </source>
</evidence>
<evidence type="ECO:0000313" key="11">
    <source>
        <dbReference type="EMBL" id="KRT78490.1"/>
    </source>
</evidence>
<dbReference type="Pfam" id="PF00701">
    <property type="entry name" value="DHDPS"/>
    <property type="match status" value="1"/>
</dbReference>
<evidence type="ECO:0000256" key="6">
    <source>
        <dbReference type="ARBA" id="ARBA00022490"/>
    </source>
</evidence>
<comment type="pathway">
    <text evidence="2">Amino-sugar metabolism; N-acetylneuraminate degradation.</text>
</comment>
<keyword evidence="6" id="KW-0963">Cytoplasm</keyword>
<keyword evidence="8" id="KW-0704">Schiff base</keyword>
<dbReference type="GO" id="GO:0005737">
    <property type="term" value="C:cytoplasm"/>
    <property type="evidence" value="ECO:0007669"/>
    <property type="project" value="UniProtKB-SubCell"/>
</dbReference>
<dbReference type="GO" id="GO:0008747">
    <property type="term" value="F:N-acetylneuraminate lyase activity"/>
    <property type="evidence" value="ECO:0007669"/>
    <property type="project" value="UniProtKB-EC"/>
</dbReference>
<keyword evidence="9" id="KW-0119">Carbohydrate metabolism</keyword>
<evidence type="ECO:0000256" key="5">
    <source>
        <dbReference type="ARBA" id="ARBA00012911"/>
    </source>
</evidence>
<evidence type="ECO:0000256" key="10">
    <source>
        <dbReference type="ARBA" id="ARBA00044906"/>
    </source>
</evidence>
<protein>
    <recommendedName>
        <fullName evidence="5">N-acetylneuraminate lyase</fullName>
        <ecNumber evidence="5">4.1.3.3</ecNumber>
    </recommendedName>
</protein>
<dbReference type="Gene3D" id="3.20.20.70">
    <property type="entry name" value="Aldolase class I"/>
    <property type="match status" value="1"/>
</dbReference>
<proteinExistence type="inferred from homology"/>
<feature type="non-terminal residue" evidence="11">
    <location>
        <position position="1"/>
    </location>
</feature>
<dbReference type="OrthoDB" id="191315at2759"/>
<dbReference type="InterPro" id="IPR013785">
    <property type="entry name" value="Aldolase_TIM"/>
</dbReference>
<sequence>KVLAEKWIENKKTTDQHIMVQVGGAPLPDVLELAEHAEHIGVDSILCLPELYYRPTYTGDLINYLKMVGEAASKTPLLYYHIPMYTNVNIHMGQLLREINDTIPTFSGIKFTSEALDEGLEAVHAHNKKFSVFLGTEGLMAKAYKMGYDSAIATSLNVFPQFGTKIHEYAFGGKQNEADRLQEEINRIYKCVTKYGKYKVQSVKEAMSLFTPCNVGPPKHPLKRLSLDEIQDIEREVRALNLV</sequence>
<evidence type="ECO:0000256" key="1">
    <source>
        <dbReference type="ARBA" id="ARBA00004496"/>
    </source>
</evidence>
<dbReference type="EC" id="4.1.3.3" evidence="5"/>
<dbReference type="SUPFAM" id="SSF51569">
    <property type="entry name" value="Aldolase"/>
    <property type="match status" value="1"/>
</dbReference>
<keyword evidence="12" id="KW-1185">Reference proteome</keyword>
<comment type="subunit">
    <text evidence="4">Homotetramer.</text>
</comment>
<accession>A0A0T6ATU8</accession>
<evidence type="ECO:0000256" key="7">
    <source>
        <dbReference type="ARBA" id="ARBA00023239"/>
    </source>
</evidence>
<gene>
    <name evidence="11" type="ORF">AMK59_8027</name>
</gene>
<dbReference type="InterPro" id="IPR002220">
    <property type="entry name" value="DapA-like"/>
</dbReference>
<evidence type="ECO:0000256" key="2">
    <source>
        <dbReference type="ARBA" id="ARBA00004878"/>
    </source>
</evidence>
<dbReference type="EMBL" id="LJIG01022832">
    <property type="protein sequence ID" value="KRT78490.1"/>
    <property type="molecule type" value="Genomic_DNA"/>
</dbReference>
<evidence type="ECO:0000256" key="3">
    <source>
        <dbReference type="ARBA" id="ARBA00006324"/>
    </source>
</evidence>
<dbReference type="Proteomes" id="UP000051574">
    <property type="component" value="Unassembled WGS sequence"/>
</dbReference>
<evidence type="ECO:0000313" key="12">
    <source>
        <dbReference type="Proteomes" id="UP000051574"/>
    </source>
</evidence>
<dbReference type="AlphaFoldDB" id="A0A0T6ATU8"/>
<comment type="catalytic activity">
    <reaction evidence="10">
        <text>aceneuramate = aldehydo-N-acetyl-D-mannosamine + pyruvate</text>
        <dbReference type="Rhea" id="RHEA:23296"/>
        <dbReference type="ChEBI" id="CHEBI:15361"/>
        <dbReference type="ChEBI" id="CHEBI:17122"/>
        <dbReference type="ChEBI" id="CHEBI:173083"/>
        <dbReference type="EC" id="4.1.3.3"/>
    </reaction>
</comment>